<dbReference type="Pfam" id="PF00535">
    <property type="entry name" value="Glycos_transf_2"/>
    <property type="match status" value="1"/>
</dbReference>
<gene>
    <name evidence="2" type="ORF">P7M32_03285</name>
</gene>
<evidence type="ECO:0000259" key="1">
    <source>
        <dbReference type="Pfam" id="PF00535"/>
    </source>
</evidence>
<keyword evidence="2" id="KW-0328">Glycosyltransferase</keyword>
<proteinExistence type="predicted"/>
<dbReference type="InterPro" id="IPR001173">
    <property type="entry name" value="Glyco_trans_2-like"/>
</dbReference>
<sequence length="316" mass="36518">MNKLNEINTTVVLATYNGKDFLEKQVESILQQTLLPTEIIFVDDGSTDGTRDLLLSIQKSYSGIIKIELVFREKNLGYILNFVDGIKRAKGDIIFLCDQDDEWHIDKVKNTLSFFSLYKDCIAVHSNTSIIDRVGNIIRENAQDYRLYSKKLSLNELVKKVNYPGMALAFKKEKIASKLLELVDSGIKLPTHDWVICFLATIQDGFYISDETLTYRRYTGNNVALQLASKNLSVENRIEGIDIYIKLYEFLSDYESKFLLEKQELNKYILNAIKRKKYLGNRNILLWGCNFINILRYPSIRAYFADLISIIKSIKK</sequence>
<evidence type="ECO:0000313" key="3">
    <source>
        <dbReference type="Proteomes" id="UP001216057"/>
    </source>
</evidence>
<protein>
    <submittedName>
        <fullName evidence="2">Glycosyltransferase</fullName>
        <ecNumber evidence="2">2.4.-.-</ecNumber>
    </submittedName>
</protein>
<dbReference type="Gene3D" id="3.90.550.10">
    <property type="entry name" value="Spore Coat Polysaccharide Biosynthesis Protein SpsA, Chain A"/>
    <property type="match status" value="1"/>
</dbReference>
<dbReference type="EC" id="2.4.-.-" evidence="2"/>
<reference evidence="2 3" key="1">
    <citation type="submission" date="2023-03" db="EMBL/GenBank/DDBJ databases">
        <title>Classification of Bisgaard taxon 6 and taxon 10 as Exercitatus varius gen. nov., spec. nov.</title>
        <authorList>
            <person name="Christensen H."/>
        </authorList>
    </citation>
    <scope>NUCLEOTIDE SEQUENCE [LARGE SCALE GENOMIC DNA]</scope>
    <source>
        <strain evidence="2 3">23350_01</strain>
    </source>
</reference>
<comment type="caution">
    <text evidence="2">The sequence shown here is derived from an EMBL/GenBank/DDBJ whole genome shotgun (WGS) entry which is preliminary data.</text>
</comment>
<dbReference type="GO" id="GO:0016757">
    <property type="term" value="F:glycosyltransferase activity"/>
    <property type="evidence" value="ECO:0007669"/>
    <property type="project" value="UniProtKB-KW"/>
</dbReference>
<dbReference type="SUPFAM" id="SSF53448">
    <property type="entry name" value="Nucleotide-diphospho-sugar transferases"/>
    <property type="match status" value="1"/>
</dbReference>
<accession>A0ABT6ERU2</accession>
<dbReference type="PANTHER" id="PTHR22916:SF3">
    <property type="entry name" value="UDP-GLCNAC:BETAGAL BETA-1,3-N-ACETYLGLUCOSAMINYLTRANSFERASE-LIKE PROTEIN 1"/>
    <property type="match status" value="1"/>
</dbReference>
<keyword evidence="2" id="KW-0808">Transferase</keyword>
<keyword evidence="3" id="KW-1185">Reference proteome</keyword>
<name>A0ABT6ERU2_9PAST</name>
<dbReference type="EMBL" id="JARQTX010000003">
    <property type="protein sequence ID" value="MDG2945454.1"/>
    <property type="molecule type" value="Genomic_DNA"/>
</dbReference>
<dbReference type="RefSeq" id="WP_317485677.1">
    <property type="nucleotide sequence ID" value="NZ_JARQTX010000003.1"/>
</dbReference>
<evidence type="ECO:0000313" key="2">
    <source>
        <dbReference type="EMBL" id="MDG2945454.1"/>
    </source>
</evidence>
<organism evidence="2 3">
    <name type="scientific">Exercitatus varius</name>
    <dbReference type="NCBI Taxonomy" id="67857"/>
    <lineage>
        <taxon>Bacteria</taxon>
        <taxon>Pseudomonadati</taxon>
        <taxon>Pseudomonadota</taxon>
        <taxon>Gammaproteobacteria</taxon>
        <taxon>Pasteurellales</taxon>
        <taxon>Pasteurellaceae</taxon>
        <taxon>Exercitatus</taxon>
    </lineage>
</organism>
<feature type="domain" description="Glycosyltransferase 2-like" evidence="1">
    <location>
        <begin position="10"/>
        <end position="173"/>
    </location>
</feature>
<dbReference type="InterPro" id="IPR029044">
    <property type="entry name" value="Nucleotide-diphossugar_trans"/>
</dbReference>
<dbReference type="PANTHER" id="PTHR22916">
    <property type="entry name" value="GLYCOSYLTRANSFERASE"/>
    <property type="match status" value="1"/>
</dbReference>
<dbReference type="Proteomes" id="UP001216057">
    <property type="component" value="Unassembled WGS sequence"/>
</dbReference>